<gene>
    <name evidence="3" type="ORF">EH55_09370</name>
</gene>
<evidence type="ECO:0000313" key="3">
    <source>
        <dbReference type="EMBL" id="KEJ91413.1"/>
    </source>
</evidence>
<evidence type="ECO:0000256" key="1">
    <source>
        <dbReference type="SAM" id="MobiDB-lite"/>
    </source>
</evidence>
<dbReference type="AlphaFoldDB" id="A0A073IM56"/>
<keyword evidence="2" id="KW-0812">Transmembrane</keyword>
<keyword evidence="4" id="KW-1185">Reference proteome</keyword>
<comment type="caution">
    <text evidence="3">The sequence shown here is derived from an EMBL/GenBank/DDBJ whole genome shotgun (WGS) entry which is preliminary data.</text>
</comment>
<dbReference type="Pfam" id="PF20377">
    <property type="entry name" value="DUF6672"/>
    <property type="match status" value="1"/>
</dbReference>
<dbReference type="InterPro" id="IPR046654">
    <property type="entry name" value="DUF6672"/>
</dbReference>
<dbReference type="RefSeq" id="WP_037977766.1">
    <property type="nucleotide sequence ID" value="NZ_JMKI01000047.1"/>
</dbReference>
<dbReference type="eggNOG" id="ENOG50335DB">
    <property type="taxonomic scope" value="Bacteria"/>
</dbReference>
<reference evidence="3 4" key="1">
    <citation type="submission" date="2014-04" db="EMBL/GenBank/DDBJ databases">
        <title>Draft Genome Sequence of Synergistes jonesii.</title>
        <authorList>
            <person name="Coil D.A."/>
            <person name="Eisen J.A."/>
            <person name="Holland-Moritz H.E."/>
        </authorList>
    </citation>
    <scope>NUCLEOTIDE SEQUENCE [LARGE SCALE GENOMIC DNA]</scope>
    <source>
        <strain evidence="3 4">78-1</strain>
    </source>
</reference>
<accession>A0A073IM56</accession>
<feature type="transmembrane region" description="Helical" evidence="2">
    <location>
        <begin position="12"/>
        <end position="31"/>
    </location>
</feature>
<protein>
    <submittedName>
        <fullName evidence="3">Uncharacterized protein</fullName>
    </submittedName>
</protein>
<dbReference type="EMBL" id="JMKI01000047">
    <property type="protein sequence ID" value="KEJ91413.1"/>
    <property type="molecule type" value="Genomic_DNA"/>
</dbReference>
<name>A0A073IM56_9BACT</name>
<sequence length="168" mass="18538">MARSVNQKKLFIRLALIVLLAVICLALFYFGREHDVLIDNRTVTIGGNEYKEIEYMNVVVDGDEEKSGEYYAGDRDMMKLKGPSHKIKVIVMDEESEKVIKTVERSLNIGAARGVMYSLPAIVAEASEIALPMPKEEAPEPDSSEESGASGSEETQPGSEEQQTPISE</sequence>
<feature type="compositionally biased region" description="Polar residues" evidence="1">
    <location>
        <begin position="155"/>
        <end position="168"/>
    </location>
</feature>
<dbReference type="OrthoDB" id="6383at2"/>
<dbReference type="STRING" id="2754.EH55_09370"/>
<proteinExistence type="predicted"/>
<dbReference type="GeneID" id="90984321"/>
<evidence type="ECO:0000256" key="2">
    <source>
        <dbReference type="SAM" id="Phobius"/>
    </source>
</evidence>
<keyword evidence="2" id="KW-0472">Membrane</keyword>
<feature type="region of interest" description="Disordered" evidence="1">
    <location>
        <begin position="130"/>
        <end position="168"/>
    </location>
</feature>
<organism evidence="3 4">
    <name type="scientific">Synergistes jonesii</name>
    <dbReference type="NCBI Taxonomy" id="2754"/>
    <lineage>
        <taxon>Bacteria</taxon>
        <taxon>Thermotogati</taxon>
        <taxon>Synergistota</taxon>
        <taxon>Synergistia</taxon>
        <taxon>Synergistales</taxon>
        <taxon>Synergistaceae</taxon>
        <taxon>Synergistes</taxon>
    </lineage>
</organism>
<keyword evidence="2" id="KW-1133">Transmembrane helix</keyword>
<evidence type="ECO:0000313" key="4">
    <source>
        <dbReference type="Proteomes" id="UP000027665"/>
    </source>
</evidence>
<dbReference type="Proteomes" id="UP000027665">
    <property type="component" value="Unassembled WGS sequence"/>
</dbReference>